<keyword evidence="14" id="KW-1185">Reference proteome</keyword>
<dbReference type="PANTHER" id="PTHR21308">
    <property type="entry name" value="PHYTANOYL-COA ALPHA-HYDROXYLASE"/>
    <property type="match status" value="1"/>
</dbReference>
<dbReference type="AlphaFoldDB" id="A0AAE1LHI3"/>
<protein>
    <recommendedName>
        <fullName evidence="10">phytanoyl-CoA dioxygenase</fullName>
        <ecNumber evidence="10">1.14.11.18</ecNumber>
    </recommendedName>
    <alternativeName>
        <fullName evidence="11">Phytanic acid oxidase</fullName>
    </alternativeName>
    <alternativeName>
        <fullName evidence="12">Phytanoyl-CoA alpha-hydroxylase</fullName>
    </alternativeName>
</protein>
<comment type="pathway">
    <text evidence="3">Lipid metabolism; fatty acid metabolism.</text>
</comment>
<keyword evidence="8" id="KW-0560">Oxidoreductase</keyword>
<evidence type="ECO:0000256" key="11">
    <source>
        <dbReference type="ARBA" id="ARBA00034921"/>
    </source>
</evidence>
<evidence type="ECO:0000256" key="5">
    <source>
        <dbReference type="ARBA" id="ARBA00022723"/>
    </source>
</evidence>
<gene>
    <name evidence="13" type="ORF">KUF71_008752</name>
</gene>
<dbReference type="GO" id="GO:0005777">
    <property type="term" value="C:peroxisome"/>
    <property type="evidence" value="ECO:0007669"/>
    <property type="project" value="UniProtKB-ARBA"/>
</dbReference>
<evidence type="ECO:0000256" key="3">
    <source>
        <dbReference type="ARBA" id="ARBA00004872"/>
    </source>
</evidence>
<evidence type="ECO:0000256" key="4">
    <source>
        <dbReference type="ARBA" id="ARBA00005830"/>
    </source>
</evidence>
<evidence type="ECO:0000256" key="6">
    <source>
        <dbReference type="ARBA" id="ARBA00022896"/>
    </source>
</evidence>
<dbReference type="InterPro" id="IPR047128">
    <property type="entry name" value="PhyH"/>
</dbReference>
<evidence type="ECO:0000313" key="13">
    <source>
        <dbReference type="EMBL" id="KAK3919625.1"/>
    </source>
</evidence>
<comment type="caution">
    <text evidence="13">The sequence shown here is derived from an EMBL/GenBank/DDBJ whole genome shotgun (WGS) entry which is preliminary data.</text>
</comment>
<dbReference type="GO" id="GO:0048244">
    <property type="term" value="F:phytanoyl-CoA dioxygenase activity"/>
    <property type="evidence" value="ECO:0007669"/>
    <property type="project" value="UniProtKB-EC"/>
</dbReference>
<evidence type="ECO:0000256" key="2">
    <source>
        <dbReference type="ARBA" id="ARBA00001962"/>
    </source>
</evidence>
<evidence type="ECO:0000256" key="9">
    <source>
        <dbReference type="ARBA" id="ARBA00023004"/>
    </source>
</evidence>
<reference evidence="13" key="2">
    <citation type="journal article" date="2023" name="BMC Genomics">
        <title>Pest status, molecular evolution, and epigenetic factors derived from the genome assembly of Frankliniella fusca, a thysanopteran phytovirus vector.</title>
        <authorList>
            <person name="Catto M.A."/>
            <person name="Labadie P.E."/>
            <person name="Jacobson A.L."/>
            <person name="Kennedy G.G."/>
            <person name="Srinivasan R."/>
            <person name="Hunt B.G."/>
        </authorList>
    </citation>
    <scope>NUCLEOTIDE SEQUENCE</scope>
    <source>
        <strain evidence="13">PL_HMW_Pooled</strain>
    </source>
</reference>
<keyword evidence="9" id="KW-0408">Iron</keyword>
<dbReference type="Pfam" id="PF05721">
    <property type="entry name" value="PhyH"/>
    <property type="match status" value="1"/>
</dbReference>
<evidence type="ECO:0000256" key="7">
    <source>
        <dbReference type="ARBA" id="ARBA00022964"/>
    </source>
</evidence>
<comment type="similarity">
    <text evidence="4">Belongs to the PhyH family.</text>
</comment>
<keyword evidence="6" id="KW-0847">Vitamin C</keyword>
<keyword evidence="7 13" id="KW-0223">Dioxygenase</keyword>
<dbReference type="EMBL" id="JAHWGI010000979">
    <property type="protein sequence ID" value="KAK3919625.1"/>
    <property type="molecule type" value="Genomic_DNA"/>
</dbReference>
<reference evidence="13" key="1">
    <citation type="submission" date="2021-07" db="EMBL/GenBank/DDBJ databases">
        <authorList>
            <person name="Catto M.A."/>
            <person name="Jacobson A."/>
            <person name="Kennedy G."/>
            <person name="Labadie P."/>
            <person name="Hunt B.G."/>
            <person name="Srinivasan R."/>
        </authorList>
    </citation>
    <scope>NUCLEOTIDE SEQUENCE</scope>
    <source>
        <strain evidence="13">PL_HMW_Pooled</strain>
        <tissue evidence="13">Head</tissue>
    </source>
</reference>
<accession>A0AAE1LHI3</accession>
<dbReference type="Gene3D" id="2.60.120.620">
    <property type="entry name" value="q2cbj1_9rhob like domain"/>
    <property type="match status" value="1"/>
</dbReference>
<dbReference type="GO" id="GO:0031418">
    <property type="term" value="F:L-ascorbic acid binding"/>
    <property type="evidence" value="ECO:0007669"/>
    <property type="project" value="UniProtKB-KW"/>
</dbReference>
<dbReference type="GO" id="GO:0001561">
    <property type="term" value="P:fatty acid alpha-oxidation"/>
    <property type="evidence" value="ECO:0007669"/>
    <property type="project" value="InterPro"/>
</dbReference>
<evidence type="ECO:0000256" key="8">
    <source>
        <dbReference type="ARBA" id="ARBA00023002"/>
    </source>
</evidence>
<organism evidence="13 14">
    <name type="scientific">Frankliniella fusca</name>
    <dbReference type="NCBI Taxonomy" id="407009"/>
    <lineage>
        <taxon>Eukaryota</taxon>
        <taxon>Metazoa</taxon>
        <taxon>Ecdysozoa</taxon>
        <taxon>Arthropoda</taxon>
        <taxon>Hexapoda</taxon>
        <taxon>Insecta</taxon>
        <taxon>Pterygota</taxon>
        <taxon>Neoptera</taxon>
        <taxon>Paraneoptera</taxon>
        <taxon>Thysanoptera</taxon>
        <taxon>Terebrantia</taxon>
        <taxon>Thripoidea</taxon>
        <taxon>Thripidae</taxon>
        <taxon>Frankliniella</taxon>
    </lineage>
</organism>
<name>A0AAE1LHI3_9NEOP</name>
<sequence length="310" mass="35044">MNPSSGFAASLPQSGFRYTIDNHLLSPDQRKFYDDNGFIVIPNLLDDELLEECRKRFVDICEGNVDKGAMTLMKDVSLAKSGAKGEYLYNKVQDIVWEEVFSKYILHPKLLDYVECFIGPNITAVHSMLINKPPDSGKMTSTHPLHQDLHYFPFRPADLIVAAWTAMEEVTEENGCLFVLPGTHKGTLQRHDYPNWEGGVNKAYHGVLGHDDFPKVMLPMRKGDTVFFHPLLIHGSGPNLTKGFRKAISCHYASSDCYFIDVKGTIQENIAIEIEEMAKRKGFGGDFKTIWQVRSRLARGPEKSFQLSKL</sequence>
<evidence type="ECO:0000313" key="14">
    <source>
        <dbReference type="Proteomes" id="UP001219518"/>
    </source>
</evidence>
<comment type="cofactor">
    <cofactor evidence="1">
        <name>L-ascorbate</name>
        <dbReference type="ChEBI" id="CHEBI:38290"/>
    </cofactor>
</comment>
<evidence type="ECO:0000256" key="12">
    <source>
        <dbReference type="ARBA" id="ARBA00034924"/>
    </source>
</evidence>
<dbReference type="GO" id="GO:0046872">
    <property type="term" value="F:metal ion binding"/>
    <property type="evidence" value="ECO:0007669"/>
    <property type="project" value="UniProtKB-KW"/>
</dbReference>
<proteinExistence type="inferred from homology"/>
<dbReference type="Proteomes" id="UP001219518">
    <property type="component" value="Unassembled WGS sequence"/>
</dbReference>
<keyword evidence="5" id="KW-0479">Metal-binding</keyword>
<dbReference type="InterPro" id="IPR008775">
    <property type="entry name" value="Phytyl_CoA_dOase-like"/>
</dbReference>
<evidence type="ECO:0000256" key="1">
    <source>
        <dbReference type="ARBA" id="ARBA00001961"/>
    </source>
</evidence>
<dbReference type="PANTHER" id="PTHR21308:SF1">
    <property type="entry name" value="PHYTANOYL-COA DIOXYGENASE, PEROXISOMAL"/>
    <property type="match status" value="1"/>
</dbReference>
<dbReference type="SUPFAM" id="SSF51197">
    <property type="entry name" value="Clavaminate synthase-like"/>
    <property type="match status" value="1"/>
</dbReference>
<dbReference type="EC" id="1.14.11.18" evidence="10"/>
<comment type="cofactor">
    <cofactor evidence="2">
        <name>Fe cation</name>
        <dbReference type="ChEBI" id="CHEBI:24875"/>
    </cofactor>
</comment>
<dbReference type="FunFam" id="2.60.120.620:FF:000012">
    <property type="entry name" value="Phytanoyl-CoA dioxygenase, peroxisomal"/>
    <property type="match status" value="1"/>
</dbReference>
<evidence type="ECO:0000256" key="10">
    <source>
        <dbReference type="ARBA" id="ARBA00034809"/>
    </source>
</evidence>